<proteinExistence type="predicted"/>
<evidence type="ECO:0000313" key="2">
    <source>
        <dbReference type="Proteomes" id="UP000027583"/>
    </source>
</evidence>
<accession>A0A060QEU7</accession>
<dbReference type="EMBL" id="CBLX010000009">
    <property type="protein sequence ID" value="CDG39644.1"/>
    <property type="molecule type" value="Genomic_DNA"/>
</dbReference>
<reference evidence="1 2" key="2">
    <citation type="journal article" date="2014" name="PLoS ONE">
        <title>Evolution of mitochondria reconstructed from the energy metabolism of living bacteria.</title>
        <authorList>
            <person name="Degli Esposti M."/>
            <person name="Chouaia B."/>
            <person name="Comandatore F."/>
            <person name="Crotti E."/>
            <person name="Sassera D."/>
            <person name="Lievens P.M."/>
            <person name="Daffonchio D."/>
            <person name="Bandi C."/>
        </authorList>
    </citation>
    <scope>NUCLEOTIDE SEQUENCE [LARGE SCALE GENOMIC DNA]</scope>
    <source>
        <strain evidence="1 2">SF2.1</strain>
    </source>
</reference>
<gene>
    <name evidence="1" type="ORF">ASAP_1599</name>
</gene>
<evidence type="ECO:0000313" key="1">
    <source>
        <dbReference type="EMBL" id="CDG39644.1"/>
    </source>
</evidence>
<dbReference type="AlphaFoldDB" id="A0A060QEU7"/>
<protein>
    <submittedName>
        <fullName evidence="1">Uncharacterized protein</fullName>
    </submittedName>
</protein>
<organism evidence="1 2">
    <name type="scientific">Asaia bogorensis</name>
    <dbReference type="NCBI Taxonomy" id="91915"/>
    <lineage>
        <taxon>Bacteria</taxon>
        <taxon>Pseudomonadati</taxon>
        <taxon>Pseudomonadota</taxon>
        <taxon>Alphaproteobacteria</taxon>
        <taxon>Acetobacterales</taxon>
        <taxon>Acetobacteraceae</taxon>
        <taxon>Asaia</taxon>
    </lineage>
</organism>
<name>A0A060QEU7_9PROT</name>
<reference evidence="1 2" key="1">
    <citation type="journal article" date="2014" name="Genome Biol. Evol.">
        <title>Acetic acid bacteria genomes reveal functional traits for adaptation to life in insect guts.</title>
        <authorList>
            <person name="Chouaia B."/>
            <person name="Gaiarsa S."/>
            <person name="Crotti E."/>
            <person name="Comandatore F."/>
            <person name="Degli Esposti M."/>
            <person name="Ricci I."/>
            <person name="Alma A."/>
            <person name="Favia G."/>
            <person name="Bandi C."/>
            <person name="Daffonchio D."/>
        </authorList>
    </citation>
    <scope>NUCLEOTIDE SEQUENCE [LARGE SCALE GENOMIC DNA]</scope>
    <source>
        <strain evidence="1 2">SF2.1</strain>
    </source>
</reference>
<comment type="caution">
    <text evidence="1">The sequence shown here is derived from an EMBL/GenBank/DDBJ whole genome shotgun (WGS) entry which is preliminary data.</text>
</comment>
<sequence length="39" mass="4593">MGRWLYDFFLYKIFGDVKNCHCYDNIADCLQYSVSPAVP</sequence>
<dbReference type="Proteomes" id="UP000027583">
    <property type="component" value="Unassembled WGS sequence"/>
</dbReference>